<dbReference type="SUPFAM" id="SSF49464">
    <property type="entry name" value="Carboxypeptidase regulatory domain-like"/>
    <property type="match status" value="1"/>
</dbReference>
<evidence type="ECO:0000256" key="5">
    <source>
        <dbReference type="SAM" id="SignalP"/>
    </source>
</evidence>
<organism evidence="8 9">
    <name type="scientific">Dawidia soli</name>
    <dbReference type="NCBI Taxonomy" id="2782352"/>
    <lineage>
        <taxon>Bacteria</taxon>
        <taxon>Pseudomonadati</taxon>
        <taxon>Bacteroidota</taxon>
        <taxon>Cytophagia</taxon>
        <taxon>Cytophagales</taxon>
        <taxon>Chryseotaleaceae</taxon>
        <taxon>Dawidia</taxon>
    </lineage>
</organism>
<keyword evidence="8" id="KW-0675">Receptor</keyword>
<feature type="domain" description="Secretin/TonB short N-terminal" evidence="6">
    <location>
        <begin position="55"/>
        <end position="104"/>
    </location>
</feature>
<dbReference type="NCBIfam" id="TIGR04056">
    <property type="entry name" value="OMP_RagA_SusC"/>
    <property type="match status" value="1"/>
</dbReference>
<keyword evidence="4" id="KW-1134">Transmembrane beta strand</keyword>
<evidence type="ECO:0000256" key="2">
    <source>
        <dbReference type="ARBA" id="ARBA00023136"/>
    </source>
</evidence>
<dbReference type="Pfam" id="PF07660">
    <property type="entry name" value="STN"/>
    <property type="match status" value="1"/>
</dbReference>
<keyword evidence="3 4" id="KW-0998">Cell outer membrane</keyword>
<dbReference type="FunFam" id="2.170.130.10:FF:000003">
    <property type="entry name" value="SusC/RagA family TonB-linked outer membrane protein"/>
    <property type="match status" value="1"/>
</dbReference>
<feature type="domain" description="TonB-dependent receptor plug" evidence="7">
    <location>
        <begin position="240"/>
        <end position="337"/>
    </location>
</feature>
<dbReference type="InterPro" id="IPR012910">
    <property type="entry name" value="Plug_dom"/>
</dbReference>
<dbReference type="InterPro" id="IPR023997">
    <property type="entry name" value="TonB-dep_OMP_SusC/RagA_CS"/>
</dbReference>
<reference evidence="8 9" key="1">
    <citation type="submission" date="2021-05" db="EMBL/GenBank/DDBJ databases">
        <title>A Polyphasic approach of four new species of the genus Ohtaekwangia: Ohtaekwangia histidinii sp. nov., Ohtaekwangia cretensis sp. nov., Ohtaekwangia indiensis sp. nov., Ohtaekwangia reichenbachii sp. nov. from diverse environment.</title>
        <authorList>
            <person name="Octaviana S."/>
        </authorList>
    </citation>
    <scope>NUCLEOTIDE SEQUENCE [LARGE SCALE GENOMIC DNA]</scope>
    <source>
        <strain evidence="8 9">PWU37</strain>
    </source>
</reference>
<evidence type="ECO:0000256" key="3">
    <source>
        <dbReference type="ARBA" id="ARBA00023237"/>
    </source>
</evidence>
<dbReference type="AlphaFoldDB" id="A0AAP2GIC7"/>
<feature type="signal peptide" evidence="5">
    <location>
        <begin position="1"/>
        <end position="20"/>
    </location>
</feature>
<comment type="caution">
    <text evidence="8">The sequence shown here is derived from an EMBL/GenBank/DDBJ whole genome shotgun (WGS) entry which is preliminary data.</text>
</comment>
<dbReference type="InterPro" id="IPR011662">
    <property type="entry name" value="Secretin/TonB_short_N"/>
</dbReference>
<accession>A0AAP2GIC7</accession>
<dbReference type="RefSeq" id="WP_254091388.1">
    <property type="nucleotide sequence ID" value="NZ_JAHESC010000023.1"/>
</dbReference>
<feature type="chain" id="PRO_5043039008" evidence="5">
    <location>
        <begin position="21"/>
        <end position="1139"/>
    </location>
</feature>
<evidence type="ECO:0000313" key="8">
    <source>
        <dbReference type="EMBL" id="MBT1688161.1"/>
    </source>
</evidence>
<proteinExistence type="inferred from homology"/>
<evidence type="ECO:0000259" key="6">
    <source>
        <dbReference type="Pfam" id="PF07660"/>
    </source>
</evidence>
<gene>
    <name evidence="8" type="ORF">KK078_16440</name>
</gene>
<keyword evidence="5" id="KW-0732">Signal</keyword>
<dbReference type="InterPro" id="IPR023996">
    <property type="entry name" value="TonB-dep_OMP_SusC/RagA"/>
</dbReference>
<keyword evidence="1 4" id="KW-0813">Transport</keyword>
<dbReference type="Pfam" id="PF13715">
    <property type="entry name" value="CarbopepD_reg_2"/>
    <property type="match status" value="1"/>
</dbReference>
<evidence type="ECO:0000259" key="7">
    <source>
        <dbReference type="Pfam" id="PF07715"/>
    </source>
</evidence>
<comment type="similarity">
    <text evidence="4">Belongs to the TonB-dependent receptor family.</text>
</comment>
<sequence>MRISIIQIVLAAGFTCSALAGSVEAQILDKPISLSLYQTRMEQVLLQIQQMTDVKFVYSPSIVEIEKKISVNVTDRKLSAVLDEILKPSAIQYKLINDYILLYRNAPVPVEEQKPGKAESADHSNIDENDWKLLQFTVKGRVTDDANEPLPGVSILLKGTILGTTTDANGEYTIAVPDDMASTGVLVVSFIGYTKQEIAIGSQSVVNVQLASDITSLGEVVVVGFGEQRKISVVGANAEVKVDELKQPVANIGTMLAGRVAGVVQVQRSGEPGRDGANIWIRGISSWPDFGGVSPLILIDGVERSLDNIDPEDVESFNILKDASATAVYGMRGANGVILIKTKTGKIGKTKIDFNYSQGVTSFTRVPDLADGPTFMRLTNEALTTRGDTPKYTQEQIDGTVSGEDPYVYPNVDWYDAVFNNTARNRKINLNAHGGNDRATYYISLGYYNEEGFFKTEGLEQYNSTTSFTRYNFTSNLDFELSRTTQLMLGVQGYISEANYPGETSEDVFQQIMYTSPVAYPIMYPGGLVPGRETNGDFRNPYADITQRGYRNNFRNQLFSNVRLTQDLKAITPGLSFTTMFSFDAWNRHDIERKKRKDTYFVDPNDPRNPDGSLNLNLTYTSTSNTLAYNRITAGNRRYYTESALNYNRTFGKHVVTGMLLYNQSDYTNIVPTDSDDDNFTNSIPFRTRGLAGRITYSFMDRYFVEVNGGYNGSENFAPSRRYGFFPSYAVGWLISEEAFFEPIRNAVPFLKVRFSDGLVGIAGGGRRFGYLTILDNEDKPGYWYGTPGNSREIRGIEISDYGVDVGWAKARKTNLGIDIRTWQERVSLTVDLWKEHRTDIFLQRGVVPDYIGLYNLPWGNLGVVDNKGIDIALNVTDLKLGQTTWSLRGNFNYNRDEVIENDQPKQPYPWLEKRGSNVLAYWGFQAEGLFESQEEIDNHAVQNFGPIAPGDIKYKDMNGDNIINNLDRVKIGIGDVPRMTYGFGFTMLWKGFDAGAFFQGTAEADRAISGMAVQPFSQAAGAGNVYAIATDRWTEENPSQDVTYPRLAYGTEYSNNTQPSSWWVRDMSFLRLKTAEIGYTLRSELLRSIGINNTRFYVMGVNLLTFSKFKMWDPELNTGNGTRYPNVRTISVGVNVSL</sequence>
<dbReference type="EMBL" id="JAHESC010000023">
    <property type="protein sequence ID" value="MBT1688161.1"/>
    <property type="molecule type" value="Genomic_DNA"/>
</dbReference>
<evidence type="ECO:0000256" key="4">
    <source>
        <dbReference type="PROSITE-ProRule" id="PRU01360"/>
    </source>
</evidence>
<keyword evidence="9" id="KW-1185">Reference proteome</keyword>
<dbReference type="Gene3D" id="2.60.40.1120">
    <property type="entry name" value="Carboxypeptidase-like, regulatory domain"/>
    <property type="match status" value="1"/>
</dbReference>
<name>A0AAP2GIC7_9BACT</name>
<protein>
    <submittedName>
        <fullName evidence="8">TonB-dependent receptor</fullName>
    </submittedName>
</protein>
<comment type="subcellular location">
    <subcellularLocation>
        <location evidence="4">Cell outer membrane</location>
        <topology evidence="4">Multi-pass membrane protein</topology>
    </subcellularLocation>
</comment>
<dbReference type="InterPro" id="IPR008969">
    <property type="entry name" value="CarboxyPept-like_regulatory"/>
</dbReference>
<dbReference type="Proteomes" id="UP001319180">
    <property type="component" value="Unassembled WGS sequence"/>
</dbReference>
<dbReference type="InterPro" id="IPR039426">
    <property type="entry name" value="TonB-dep_rcpt-like"/>
</dbReference>
<dbReference type="SUPFAM" id="SSF56935">
    <property type="entry name" value="Porins"/>
    <property type="match status" value="1"/>
</dbReference>
<dbReference type="InterPro" id="IPR037066">
    <property type="entry name" value="Plug_dom_sf"/>
</dbReference>
<dbReference type="NCBIfam" id="TIGR04057">
    <property type="entry name" value="SusC_RagA_signa"/>
    <property type="match status" value="1"/>
</dbReference>
<keyword evidence="2 4" id="KW-0472">Membrane</keyword>
<dbReference type="Pfam" id="PF07715">
    <property type="entry name" value="Plug"/>
    <property type="match status" value="1"/>
</dbReference>
<dbReference type="GO" id="GO:0009279">
    <property type="term" value="C:cell outer membrane"/>
    <property type="evidence" value="ECO:0007669"/>
    <property type="project" value="UniProtKB-SubCell"/>
</dbReference>
<dbReference type="PROSITE" id="PS52016">
    <property type="entry name" value="TONB_DEPENDENT_REC_3"/>
    <property type="match status" value="1"/>
</dbReference>
<evidence type="ECO:0000313" key="9">
    <source>
        <dbReference type="Proteomes" id="UP001319180"/>
    </source>
</evidence>
<evidence type="ECO:0000256" key="1">
    <source>
        <dbReference type="ARBA" id="ARBA00022448"/>
    </source>
</evidence>
<keyword evidence="4" id="KW-0812">Transmembrane</keyword>
<dbReference type="Gene3D" id="2.170.130.10">
    <property type="entry name" value="TonB-dependent receptor, plug domain"/>
    <property type="match status" value="1"/>
</dbReference>